<dbReference type="SUPFAM" id="SSF140663">
    <property type="entry name" value="TTHA0068-like"/>
    <property type="match status" value="1"/>
</dbReference>
<dbReference type="GeneID" id="73044511"/>
<proteinExistence type="predicted"/>
<name>A0ABD5Q2A8_9EURY</name>
<evidence type="ECO:0000313" key="2">
    <source>
        <dbReference type="Proteomes" id="UP001595945"/>
    </source>
</evidence>
<dbReference type="RefSeq" id="WP_254269492.1">
    <property type="nucleotide sequence ID" value="NZ_CP100400.1"/>
</dbReference>
<gene>
    <name evidence="1" type="ORF">ACFO9K_11020</name>
</gene>
<dbReference type="AlphaFoldDB" id="A0ABD5Q2A8"/>
<dbReference type="InterPro" id="IPR023203">
    <property type="entry name" value="TTHA0068_sf"/>
</dbReference>
<dbReference type="InterPro" id="IPR005500">
    <property type="entry name" value="DUF309"/>
</dbReference>
<dbReference type="Proteomes" id="UP001595945">
    <property type="component" value="Unassembled WGS sequence"/>
</dbReference>
<reference evidence="1 2" key="1">
    <citation type="journal article" date="2019" name="Int. J. Syst. Evol. Microbiol.">
        <title>The Global Catalogue of Microorganisms (GCM) 10K type strain sequencing project: providing services to taxonomists for standard genome sequencing and annotation.</title>
        <authorList>
            <consortium name="The Broad Institute Genomics Platform"/>
            <consortium name="The Broad Institute Genome Sequencing Center for Infectious Disease"/>
            <person name="Wu L."/>
            <person name="Ma J."/>
        </authorList>
    </citation>
    <scope>NUCLEOTIDE SEQUENCE [LARGE SCALE GENOMIC DNA]</scope>
    <source>
        <strain evidence="1 2">XZYJ18</strain>
    </source>
</reference>
<protein>
    <submittedName>
        <fullName evidence="1">DUF309 domain-containing protein</fullName>
    </submittedName>
</protein>
<comment type="caution">
    <text evidence="1">The sequence shown here is derived from an EMBL/GenBank/DDBJ whole genome shotgun (WGS) entry which is preliminary data.</text>
</comment>
<dbReference type="EMBL" id="JBHSHT010000001">
    <property type="protein sequence ID" value="MFC4824790.1"/>
    <property type="molecule type" value="Genomic_DNA"/>
</dbReference>
<sequence length="205" mass="22891">MRDHLRAGIAIYNDGEYHAAHDAWEDHWLDLESGTDDERFLHGLIQFTAAVHHAHDANWTGVRGLAESGAAYLAALPADYREVNVGEVRTYLRAVAADPEHVERAAPPRLTHENVALRPEDLRFEAAAVAAAVLAEEYGYDEETVEKAVTYAREDLDDEKATSQFVTFVMDFARDAANRGIIFQRMAGVVGKRDHRESDVEGLFD</sequence>
<accession>A0ABD5Q2A8</accession>
<organism evidence="1 2">
    <name type="scientific">Halorussus aquaticus</name>
    <dbReference type="NCBI Taxonomy" id="2953748"/>
    <lineage>
        <taxon>Archaea</taxon>
        <taxon>Methanobacteriati</taxon>
        <taxon>Methanobacteriota</taxon>
        <taxon>Stenosarchaea group</taxon>
        <taxon>Halobacteria</taxon>
        <taxon>Halobacteriales</taxon>
        <taxon>Haladaptataceae</taxon>
        <taxon>Halorussus</taxon>
    </lineage>
</organism>
<dbReference type="Pfam" id="PF03745">
    <property type="entry name" value="DUF309"/>
    <property type="match status" value="1"/>
</dbReference>
<dbReference type="PANTHER" id="PTHR34796">
    <property type="entry name" value="EXPRESSED PROTEIN"/>
    <property type="match status" value="1"/>
</dbReference>
<dbReference type="Gene3D" id="1.10.3450.10">
    <property type="entry name" value="TTHA0068-like"/>
    <property type="match status" value="1"/>
</dbReference>
<dbReference type="PANTHER" id="PTHR34796:SF1">
    <property type="entry name" value="EXPRESSED PROTEIN"/>
    <property type="match status" value="1"/>
</dbReference>
<keyword evidence="2" id="KW-1185">Reference proteome</keyword>
<evidence type="ECO:0000313" key="1">
    <source>
        <dbReference type="EMBL" id="MFC4824790.1"/>
    </source>
</evidence>